<keyword evidence="10" id="KW-0539">Nucleus</keyword>
<accession>A0A4Y2NNB8</accession>
<proteinExistence type="inferred from homology"/>
<feature type="domain" description="C2H2-type" evidence="12">
    <location>
        <begin position="22"/>
        <end position="49"/>
    </location>
</feature>
<dbReference type="GO" id="GO:0000977">
    <property type="term" value="F:RNA polymerase II transcription regulatory region sequence-specific DNA binding"/>
    <property type="evidence" value="ECO:0007669"/>
    <property type="project" value="TreeGrafter"/>
</dbReference>
<dbReference type="GO" id="GO:0008270">
    <property type="term" value="F:zinc ion binding"/>
    <property type="evidence" value="ECO:0007669"/>
    <property type="project" value="UniProtKB-KW"/>
</dbReference>
<keyword evidence="5 11" id="KW-0863">Zinc-finger</keyword>
<dbReference type="GO" id="GO:0005634">
    <property type="term" value="C:nucleus"/>
    <property type="evidence" value="ECO:0007669"/>
    <property type="project" value="UniProtKB-SubCell"/>
</dbReference>
<comment type="similarity">
    <text evidence="2">Belongs to the krueppel C2H2-type zinc-finger protein family.</text>
</comment>
<evidence type="ECO:0000256" key="2">
    <source>
        <dbReference type="ARBA" id="ARBA00006991"/>
    </source>
</evidence>
<keyword evidence="8" id="KW-0238">DNA-binding</keyword>
<dbReference type="OrthoDB" id="10004641at2759"/>
<keyword evidence="9" id="KW-0804">Transcription</keyword>
<dbReference type="AlphaFoldDB" id="A0A4Y2NNB8"/>
<dbReference type="FunFam" id="3.30.160.60:FF:000320">
    <property type="entry name" value="Zinc finger protein 777"/>
    <property type="match status" value="1"/>
</dbReference>
<dbReference type="SUPFAM" id="SSF57667">
    <property type="entry name" value="beta-beta-alpha zinc fingers"/>
    <property type="match status" value="2"/>
</dbReference>
<keyword evidence="4" id="KW-0677">Repeat</keyword>
<evidence type="ECO:0000313" key="13">
    <source>
        <dbReference type="EMBL" id="GBN41025.1"/>
    </source>
</evidence>
<evidence type="ECO:0000256" key="4">
    <source>
        <dbReference type="ARBA" id="ARBA00022737"/>
    </source>
</evidence>
<dbReference type="PROSITE" id="PS00028">
    <property type="entry name" value="ZINC_FINGER_C2H2_1"/>
    <property type="match status" value="2"/>
</dbReference>
<dbReference type="Gene3D" id="3.30.160.60">
    <property type="entry name" value="Classic Zinc Finger"/>
    <property type="match status" value="3"/>
</dbReference>
<feature type="domain" description="C2H2-type" evidence="12">
    <location>
        <begin position="50"/>
        <end position="77"/>
    </location>
</feature>
<evidence type="ECO:0000256" key="11">
    <source>
        <dbReference type="PROSITE-ProRule" id="PRU00042"/>
    </source>
</evidence>
<evidence type="ECO:0000256" key="9">
    <source>
        <dbReference type="ARBA" id="ARBA00023163"/>
    </source>
</evidence>
<evidence type="ECO:0000313" key="14">
    <source>
        <dbReference type="Proteomes" id="UP000499080"/>
    </source>
</evidence>
<dbReference type="PANTHER" id="PTHR14196:SF12">
    <property type="entry name" value="ZINC FINGER PROTEIN 208-LIKE"/>
    <property type="match status" value="1"/>
</dbReference>
<dbReference type="InterPro" id="IPR013087">
    <property type="entry name" value="Znf_C2H2_type"/>
</dbReference>
<evidence type="ECO:0000259" key="12">
    <source>
        <dbReference type="PROSITE" id="PS50157"/>
    </source>
</evidence>
<keyword evidence="7" id="KW-0805">Transcription regulation</keyword>
<gene>
    <name evidence="13" type="primary">ZNF568_24</name>
    <name evidence="13" type="ORF">AVEN_59100_1</name>
</gene>
<dbReference type="InterPro" id="IPR036236">
    <property type="entry name" value="Znf_C2H2_sf"/>
</dbReference>
<dbReference type="InterPro" id="IPR050717">
    <property type="entry name" value="C2H2-ZF_Transcription_Reg"/>
</dbReference>
<dbReference type="FunFam" id="3.30.160.60:FF:002343">
    <property type="entry name" value="Zinc finger protein 33A"/>
    <property type="match status" value="1"/>
</dbReference>
<dbReference type="SMART" id="SM00355">
    <property type="entry name" value="ZnF_C2H2"/>
    <property type="match status" value="2"/>
</dbReference>
<dbReference type="Proteomes" id="UP000499080">
    <property type="component" value="Unassembled WGS sequence"/>
</dbReference>
<organism evidence="13 14">
    <name type="scientific">Araneus ventricosus</name>
    <name type="common">Orbweaver spider</name>
    <name type="synonym">Epeira ventricosa</name>
    <dbReference type="NCBI Taxonomy" id="182803"/>
    <lineage>
        <taxon>Eukaryota</taxon>
        <taxon>Metazoa</taxon>
        <taxon>Ecdysozoa</taxon>
        <taxon>Arthropoda</taxon>
        <taxon>Chelicerata</taxon>
        <taxon>Arachnida</taxon>
        <taxon>Araneae</taxon>
        <taxon>Araneomorphae</taxon>
        <taxon>Entelegynae</taxon>
        <taxon>Araneoidea</taxon>
        <taxon>Araneidae</taxon>
        <taxon>Araneus</taxon>
    </lineage>
</organism>
<evidence type="ECO:0000256" key="7">
    <source>
        <dbReference type="ARBA" id="ARBA00023015"/>
    </source>
</evidence>
<evidence type="ECO:0000256" key="8">
    <source>
        <dbReference type="ARBA" id="ARBA00023125"/>
    </source>
</evidence>
<evidence type="ECO:0000256" key="3">
    <source>
        <dbReference type="ARBA" id="ARBA00022723"/>
    </source>
</evidence>
<keyword evidence="6" id="KW-0862">Zinc</keyword>
<protein>
    <submittedName>
        <fullName evidence="13">Zinc finger protein 568</fullName>
    </submittedName>
</protein>
<comment type="subcellular location">
    <subcellularLocation>
        <location evidence="1">Nucleus</location>
    </subcellularLocation>
</comment>
<keyword evidence="14" id="KW-1185">Reference proteome</keyword>
<evidence type="ECO:0000256" key="1">
    <source>
        <dbReference type="ARBA" id="ARBA00004123"/>
    </source>
</evidence>
<reference evidence="13 14" key="1">
    <citation type="journal article" date="2019" name="Sci. Rep.">
        <title>Orb-weaving spider Araneus ventricosus genome elucidates the spidroin gene catalogue.</title>
        <authorList>
            <person name="Kono N."/>
            <person name="Nakamura H."/>
            <person name="Ohtoshi R."/>
            <person name="Moran D.A.P."/>
            <person name="Shinohara A."/>
            <person name="Yoshida Y."/>
            <person name="Fujiwara M."/>
            <person name="Mori M."/>
            <person name="Tomita M."/>
            <person name="Arakawa K."/>
        </authorList>
    </citation>
    <scope>NUCLEOTIDE SEQUENCE [LARGE SCALE GENOMIC DNA]</scope>
</reference>
<evidence type="ECO:0000256" key="5">
    <source>
        <dbReference type="ARBA" id="ARBA00022771"/>
    </source>
</evidence>
<feature type="domain" description="C2H2-type" evidence="12">
    <location>
        <begin position="78"/>
        <end position="104"/>
    </location>
</feature>
<dbReference type="GO" id="GO:0000981">
    <property type="term" value="F:DNA-binding transcription factor activity, RNA polymerase II-specific"/>
    <property type="evidence" value="ECO:0007669"/>
    <property type="project" value="TreeGrafter"/>
</dbReference>
<dbReference type="PANTHER" id="PTHR14196">
    <property type="entry name" value="ODD-SKIPPED - RELATED"/>
    <property type="match status" value="1"/>
</dbReference>
<keyword evidence="3" id="KW-0479">Metal-binding</keyword>
<dbReference type="EMBL" id="BGPR01009591">
    <property type="protein sequence ID" value="GBN41025.1"/>
    <property type="molecule type" value="Genomic_DNA"/>
</dbReference>
<dbReference type="Pfam" id="PF00096">
    <property type="entry name" value="zf-C2H2"/>
    <property type="match status" value="2"/>
</dbReference>
<evidence type="ECO:0000256" key="6">
    <source>
        <dbReference type="ARBA" id="ARBA00022833"/>
    </source>
</evidence>
<sequence>MIDADPIAGPSRMNVAAQFRPFICTKCGKSFSRKDNLIVHYRTHTGEKPYPRDKYKKKLTTHSNLYNHSRTHTGERPYKCPICKKAYMSTSNRNDHYKNVHNKK</sequence>
<comment type="caution">
    <text evidence="13">The sequence shown here is derived from an EMBL/GenBank/DDBJ whole genome shotgun (WGS) entry which is preliminary data.</text>
</comment>
<name>A0A4Y2NNB8_ARAVE</name>
<evidence type="ECO:0000256" key="10">
    <source>
        <dbReference type="ARBA" id="ARBA00023242"/>
    </source>
</evidence>
<dbReference type="PROSITE" id="PS50157">
    <property type="entry name" value="ZINC_FINGER_C2H2_2"/>
    <property type="match status" value="3"/>
</dbReference>